<dbReference type="RefSeq" id="WP_149841159.1">
    <property type="nucleotide sequence ID" value="NZ_VUOC01000004.1"/>
</dbReference>
<dbReference type="EMBL" id="VUOC01000004">
    <property type="protein sequence ID" value="KAA2239982.1"/>
    <property type="molecule type" value="Genomic_DNA"/>
</dbReference>
<keyword evidence="4" id="KW-0802">TPR repeat</keyword>
<keyword evidence="10" id="KW-1185">Reference proteome</keyword>
<sequence>MKKIFLTAAGVMLMMAMAHAQFTYDYLKAADHYYKKADYNSAAQYYEKYLASRKTIIRPAVYNPYTANTLSKKPVVVLSSEQQAIYYLAESYRQLHNYVKAAPYYEEALEFDKTQFPLAGFHYATALRALEKYEAAEKAFDYFLSIHETNDEYKAAAEREVRNLRFIQEQLGRKDLSQFSVHKAPAGLNTTGASYAPVLLNDGSMVFTSTRPDSANDKNHVHLNRVYQAGIAGSVTRIPLPQPKDEHQGAISITPDGNTLFLTRWKIADGKKTSAIYRSKKSGNTWSEPVLLDEQVNAAGFNAQQPFVMPDGQHLLYASDRKGGYGGFDLWCADLDADGKPMNSRNLGSVVNTTSNEQAPYYHGPSGELVFSTDGGTGMGGYDFFYSKGSLDSWETPVNFGYPVNSVKDDIYFASKGKDANILADVWLGSDRAADCCLELFALAKTIPPPPPPPEVVKVTPPPPPPPIVLDNVYYDFNMATLKPESFPSLDVLVEMLQKKPEMRIEIMAHTDSKGSDKLNERLSEARAKSCVDYLISKGIDAGRLQYKGYGATRPIAPNVLPDGSDNPEGRQKNRRTEFRVLE</sequence>
<keyword evidence="2 5" id="KW-0472">Membrane</keyword>
<evidence type="ECO:0000256" key="4">
    <source>
        <dbReference type="PROSITE-ProRule" id="PRU00339"/>
    </source>
</evidence>
<feature type="chain" id="PRO_5022817099" evidence="7">
    <location>
        <begin position="21"/>
        <end position="583"/>
    </location>
</feature>
<keyword evidence="3" id="KW-0998">Cell outer membrane</keyword>
<dbReference type="CDD" id="cd07185">
    <property type="entry name" value="OmpA_C-like"/>
    <property type="match status" value="1"/>
</dbReference>
<dbReference type="InterPro" id="IPR019734">
    <property type="entry name" value="TPR_rpt"/>
</dbReference>
<dbReference type="Gene3D" id="1.25.40.10">
    <property type="entry name" value="Tetratricopeptide repeat domain"/>
    <property type="match status" value="1"/>
</dbReference>
<evidence type="ECO:0000256" key="1">
    <source>
        <dbReference type="ARBA" id="ARBA00004442"/>
    </source>
</evidence>
<evidence type="ECO:0000259" key="8">
    <source>
        <dbReference type="PROSITE" id="PS51123"/>
    </source>
</evidence>
<dbReference type="AlphaFoldDB" id="A0A5B2VNV3"/>
<dbReference type="InterPro" id="IPR006665">
    <property type="entry name" value="OmpA-like"/>
</dbReference>
<dbReference type="PROSITE" id="PS50005">
    <property type="entry name" value="TPR"/>
    <property type="match status" value="1"/>
</dbReference>
<name>A0A5B2VNV3_9BACT</name>
<dbReference type="InterPro" id="IPR036737">
    <property type="entry name" value="OmpA-like_sf"/>
</dbReference>
<dbReference type="Gene3D" id="2.120.10.30">
    <property type="entry name" value="TolB, C-terminal domain"/>
    <property type="match status" value="1"/>
</dbReference>
<dbReference type="Proteomes" id="UP000324611">
    <property type="component" value="Unassembled WGS sequence"/>
</dbReference>
<reference evidence="9 10" key="1">
    <citation type="submission" date="2019-09" db="EMBL/GenBank/DDBJ databases">
        <title>Chitinophaga ginsengihumi sp. nov., isolated from soil of ginseng rhizosphere.</title>
        <authorList>
            <person name="Lee J."/>
        </authorList>
    </citation>
    <scope>NUCLEOTIDE SEQUENCE [LARGE SCALE GENOMIC DNA]</scope>
    <source>
        <strain evidence="9 10">BN140078</strain>
    </source>
</reference>
<comment type="subcellular location">
    <subcellularLocation>
        <location evidence="1">Cell outer membrane</location>
    </subcellularLocation>
</comment>
<dbReference type="Pfam" id="PF00691">
    <property type="entry name" value="OmpA"/>
    <property type="match status" value="1"/>
</dbReference>
<evidence type="ECO:0000256" key="2">
    <source>
        <dbReference type="ARBA" id="ARBA00023136"/>
    </source>
</evidence>
<dbReference type="SUPFAM" id="SSF82171">
    <property type="entry name" value="DPP6 N-terminal domain-like"/>
    <property type="match status" value="1"/>
</dbReference>
<dbReference type="InterPro" id="IPR011042">
    <property type="entry name" value="6-blade_b-propeller_TolB-like"/>
</dbReference>
<feature type="repeat" description="TPR" evidence="4">
    <location>
        <begin position="82"/>
        <end position="115"/>
    </location>
</feature>
<dbReference type="PANTHER" id="PTHR30329">
    <property type="entry name" value="STATOR ELEMENT OF FLAGELLAR MOTOR COMPLEX"/>
    <property type="match status" value="1"/>
</dbReference>
<dbReference type="SUPFAM" id="SSF48452">
    <property type="entry name" value="TPR-like"/>
    <property type="match status" value="1"/>
</dbReference>
<dbReference type="PANTHER" id="PTHR30329:SF21">
    <property type="entry name" value="LIPOPROTEIN YIAD-RELATED"/>
    <property type="match status" value="1"/>
</dbReference>
<dbReference type="InterPro" id="IPR050330">
    <property type="entry name" value="Bact_OuterMem_StrucFunc"/>
</dbReference>
<organism evidence="9 10">
    <name type="scientific">Chitinophaga agrisoli</name>
    <dbReference type="NCBI Taxonomy" id="2607653"/>
    <lineage>
        <taxon>Bacteria</taxon>
        <taxon>Pseudomonadati</taxon>
        <taxon>Bacteroidota</taxon>
        <taxon>Chitinophagia</taxon>
        <taxon>Chitinophagales</taxon>
        <taxon>Chitinophagaceae</taxon>
        <taxon>Chitinophaga</taxon>
    </lineage>
</organism>
<evidence type="ECO:0000256" key="3">
    <source>
        <dbReference type="ARBA" id="ARBA00023237"/>
    </source>
</evidence>
<dbReference type="PROSITE" id="PS51123">
    <property type="entry name" value="OMPA_2"/>
    <property type="match status" value="1"/>
</dbReference>
<evidence type="ECO:0000256" key="7">
    <source>
        <dbReference type="SAM" id="SignalP"/>
    </source>
</evidence>
<feature type="signal peptide" evidence="7">
    <location>
        <begin position="1"/>
        <end position="20"/>
    </location>
</feature>
<evidence type="ECO:0000313" key="10">
    <source>
        <dbReference type="Proteomes" id="UP000324611"/>
    </source>
</evidence>
<accession>A0A5B2VNV3</accession>
<dbReference type="PRINTS" id="PR01021">
    <property type="entry name" value="OMPADOMAIN"/>
</dbReference>
<dbReference type="InterPro" id="IPR011990">
    <property type="entry name" value="TPR-like_helical_dom_sf"/>
</dbReference>
<dbReference type="InterPro" id="IPR006664">
    <property type="entry name" value="OMP_bac"/>
</dbReference>
<feature type="domain" description="OmpA-like" evidence="8">
    <location>
        <begin position="462"/>
        <end position="583"/>
    </location>
</feature>
<reference evidence="9 10" key="2">
    <citation type="submission" date="2019-09" db="EMBL/GenBank/DDBJ databases">
        <authorList>
            <person name="Jin C."/>
        </authorList>
    </citation>
    <scope>NUCLEOTIDE SEQUENCE [LARGE SCALE GENOMIC DNA]</scope>
    <source>
        <strain evidence="9 10">BN140078</strain>
    </source>
</reference>
<comment type="caution">
    <text evidence="9">The sequence shown here is derived from an EMBL/GenBank/DDBJ whole genome shotgun (WGS) entry which is preliminary data.</text>
</comment>
<evidence type="ECO:0000313" key="9">
    <source>
        <dbReference type="EMBL" id="KAA2239982.1"/>
    </source>
</evidence>
<feature type="region of interest" description="Disordered" evidence="6">
    <location>
        <begin position="553"/>
        <end position="583"/>
    </location>
</feature>
<dbReference type="GO" id="GO:0009279">
    <property type="term" value="C:cell outer membrane"/>
    <property type="evidence" value="ECO:0007669"/>
    <property type="project" value="UniProtKB-SubCell"/>
</dbReference>
<dbReference type="InterPro" id="IPR011659">
    <property type="entry name" value="WD40"/>
</dbReference>
<protein>
    <submittedName>
        <fullName evidence="9">OmpA family protein</fullName>
    </submittedName>
</protein>
<proteinExistence type="predicted"/>
<feature type="compositionally biased region" description="Basic and acidic residues" evidence="6">
    <location>
        <begin position="568"/>
        <end position="583"/>
    </location>
</feature>
<keyword evidence="7" id="KW-0732">Signal</keyword>
<dbReference type="Gene3D" id="3.30.1330.60">
    <property type="entry name" value="OmpA-like domain"/>
    <property type="match status" value="1"/>
</dbReference>
<gene>
    <name evidence="9" type="ORF">F0L74_27770</name>
</gene>
<evidence type="ECO:0000256" key="6">
    <source>
        <dbReference type="SAM" id="MobiDB-lite"/>
    </source>
</evidence>
<dbReference type="Pfam" id="PF07676">
    <property type="entry name" value="PD40"/>
    <property type="match status" value="2"/>
</dbReference>
<evidence type="ECO:0000256" key="5">
    <source>
        <dbReference type="PROSITE-ProRule" id="PRU00473"/>
    </source>
</evidence>
<dbReference type="SUPFAM" id="SSF103088">
    <property type="entry name" value="OmpA-like"/>
    <property type="match status" value="1"/>
</dbReference>